<sequence length="107" mass="11653">MKLSLGFLALWFAVALGQDFPECTRQLARTDDCLAVIDSNACYNQYRFTDARTLTCIDGKDTADKARKACLCCSCVSPSMCAWAKKQNYCTAPIVVPTFPTPTAAPA</sequence>
<protein>
    <submittedName>
        <fullName evidence="2">Uncharacterized protein</fullName>
    </submittedName>
</protein>
<evidence type="ECO:0000256" key="1">
    <source>
        <dbReference type="SAM" id="SignalP"/>
    </source>
</evidence>
<evidence type="ECO:0000313" key="3">
    <source>
        <dbReference type="Proteomes" id="UP001172101"/>
    </source>
</evidence>
<accession>A0AA40A6P9</accession>
<feature type="signal peptide" evidence="1">
    <location>
        <begin position="1"/>
        <end position="17"/>
    </location>
</feature>
<dbReference type="Proteomes" id="UP001172101">
    <property type="component" value="Unassembled WGS sequence"/>
</dbReference>
<dbReference type="GeneID" id="85321732"/>
<reference evidence="2" key="1">
    <citation type="submission" date="2023-06" db="EMBL/GenBank/DDBJ databases">
        <title>Genome-scale phylogeny and comparative genomics of the fungal order Sordariales.</title>
        <authorList>
            <consortium name="Lawrence Berkeley National Laboratory"/>
            <person name="Hensen N."/>
            <person name="Bonometti L."/>
            <person name="Westerberg I."/>
            <person name="Brannstrom I.O."/>
            <person name="Guillou S."/>
            <person name="Cros-Aarteil S."/>
            <person name="Calhoun S."/>
            <person name="Haridas S."/>
            <person name="Kuo A."/>
            <person name="Mondo S."/>
            <person name="Pangilinan J."/>
            <person name="Riley R."/>
            <person name="LaButti K."/>
            <person name="Andreopoulos B."/>
            <person name="Lipzen A."/>
            <person name="Chen C."/>
            <person name="Yanf M."/>
            <person name="Daum C."/>
            <person name="Ng V."/>
            <person name="Clum A."/>
            <person name="Steindorff A."/>
            <person name="Ohm R."/>
            <person name="Martin F."/>
            <person name="Silar P."/>
            <person name="Natvig D."/>
            <person name="Lalanne C."/>
            <person name="Gautier V."/>
            <person name="Ament-velasquez S.L."/>
            <person name="Kruys A."/>
            <person name="Hutchinson M.I."/>
            <person name="Powell A.J."/>
            <person name="Barry K."/>
            <person name="Miller A.N."/>
            <person name="Grigoriev I.V."/>
            <person name="Debuchy R."/>
            <person name="Gladieux P."/>
            <person name="Thoren M.H."/>
            <person name="Johannesson H."/>
        </authorList>
    </citation>
    <scope>NUCLEOTIDE SEQUENCE</scope>
    <source>
        <strain evidence="2">SMH2392-1A</strain>
    </source>
</reference>
<keyword evidence="3" id="KW-1185">Reference proteome</keyword>
<dbReference type="EMBL" id="JAUIRO010000006">
    <property type="protein sequence ID" value="KAK0710232.1"/>
    <property type="molecule type" value="Genomic_DNA"/>
</dbReference>
<evidence type="ECO:0000313" key="2">
    <source>
        <dbReference type="EMBL" id="KAK0710232.1"/>
    </source>
</evidence>
<comment type="caution">
    <text evidence="2">The sequence shown here is derived from an EMBL/GenBank/DDBJ whole genome shotgun (WGS) entry which is preliminary data.</text>
</comment>
<keyword evidence="1" id="KW-0732">Signal</keyword>
<proteinExistence type="predicted"/>
<gene>
    <name evidence="2" type="ORF">B0T26DRAFT_653483</name>
</gene>
<name>A0AA40A6P9_9PEZI</name>
<dbReference type="RefSeq" id="XP_060293536.1">
    <property type="nucleotide sequence ID" value="XM_060438462.1"/>
</dbReference>
<feature type="chain" id="PRO_5041211285" evidence="1">
    <location>
        <begin position="18"/>
        <end position="107"/>
    </location>
</feature>
<organism evidence="2 3">
    <name type="scientific">Lasiosphaeria miniovina</name>
    <dbReference type="NCBI Taxonomy" id="1954250"/>
    <lineage>
        <taxon>Eukaryota</taxon>
        <taxon>Fungi</taxon>
        <taxon>Dikarya</taxon>
        <taxon>Ascomycota</taxon>
        <taxon>Pezizomycotina</taxon>
        <taxon>Sordariomycetes</taxon>
        <taxon>Sordariomycetidae</taxon>
        <taxon>Sordariales</taxon>
        <taxon>Lasiosphaeriaceae</taxon>
        <taxon>Lasiosphaeria</taxon>
    </lineage>
</organism>
<dbReference type="AlphaFoldDB" id="A0AA40A6P9"/>